<keyword evidence="3" id="KW-1185">Reference proteome</keyword>
<keyword evidence="1" id="KW-0812">Transmembrane</keyword>
<reference evidence="3" key="1">
    <citation type="submission" date="2016-10" db="EMBL/GenBank/DDBJ databases">
        <authorList>
            <person name="Varghese N."/>
            <person name="Submissions S."/>
        </authorList>
    </citation>
    <scope>NUCLEOTIDE SEQUENCE [LARGE SCALE GENOMIC DNA]</scope>
    <source>
        <strain evidence="3">DSM 23664</strain>
    </source>
</reference>
<dbReference type="EMBL" id="FOLT01000002">
    <property type="protein sequence ID" value="SFB97675.1"/>
    <property type="molecule type" value="Genomic_DNA"/>
</dbReference>
<keyword evidence="1" id="KW-0472">Membrane</keyword>
<protein>
    <submittedName>
        <fullName evidence="2">Uncharacterized protein</fullName>
    </submittedName>
</protein>
<evidence type="ECO:0000313" key="3">
    <source>
        <dbReference type="Proteomes" id="UP000199612"/>
    </source>
</evidence>
<feature type="transmembrane region" description="Helical" evidence="1">
    <location>
        <begin position="12"/>
        <end position="41"/>
    </location>
</feature>
<dbReference type="STRING" id="753702.SAMN04488102_10269"/>
<name>A0A1I1FE77_9LACT</name>
<proteinExistence type="predicted"/>
<dbReference type="Proteomes" id="UP000199612">
    <property type="component" value="Unassembled WGS sequence"/>
</dbReference>
<dbReference type="AlphaFoldDB" id="A0A1I1FE77"/>
<gene>
    <name evidence="2" type="ORF">SAMN04488102_10269</name>
</gene>
<sequence>MNTMGTIIGWVAILAAIVGFFWQATIMSIVAIVLGIIGFFLKADTKQMNITAVGLAIIALLFDSVSY</sequence>
<evidence type="ECO:0000313" key="2">
    <source>
        <dbReference type="EMBL" id="SFB97675.1"/>
    </source>
</evidence>
<dbReference type="OrthoDB" id="2168850at2"/>
<evidence type="ECO:0000256" key="1">
    <source>
        <dbReference type="SAM" id="Phobius"/>
    </source>
</evidence>
<dbReference type="RefSeq" id="WP_091528341.1">
    <property type="nucleotide sequence ID" value="NZ_FOLT01000002.1"/>
</dbReference>
<organism evidence="2 3">
    <name type="scientific">Alkalibacterium subtropicum</name>
    <dbReference type="NCBI Taxonomy" id="753702"/>
    <lineage>
        <taxon>Bacteria</taxon>
        <taxon>Bacillati</taxon>
        <taxon>Bacillota</taxon>
        <taxon>Bacilli</taxon>
        <taxon>Lactobacillales</taxon>
        <taxon>Carnobacteriaceae</taxon>
        <taxon>Alkalibacterium</taxon>
    </lineage>
</organism>
<keyword evidence="1" id="KW-1133">Transmembrane helix</keyword>
<feature type="transmembrane region" description="Helical" evidence="1">
    <location>
        <begin position="48"/>
        <end position="65"/>
    </location>
</feature>
<accession>A0A1I1FE77</accession>